<organism evidence="7 8">
    <name type="scientific">Ciona savignyi</name>
    <name type="common">Pacific transparent sea squirt</name>
    <dbReference type="NCBI Taxonomy" id="51511"/>
    <lineage>
        <taxon>Eukaryota</taxon>
        <taxon>Metazoa</taxon>
        <taxon>Chordata</taxon>
        <taxon>Tunicata</taxon>
        <taxon>Ascidiacea</taxon>
        <taxon>Phlebobranchia</taxon>
        <taxon>Cionidae</taxon>
        <taxon>Ciona</taxon>
    </lineage>
</organism>
<name>H2ZMW5_CIOSA</name>
<dbReference type="InParanoid" id="H2ZMW5"/>
<dbReference type="STRING" id="51511.ENSCSAVP00000018931"/>
<dbReference type="Proteomes" id="UP000007875">
    <property type="component" value="Unassembled WGS sequence"/>
</dbReference>
<dbReference type="SUPFAM" id="SSF53187">
    <property type="entry name" value="Zn-dependent exopeptidases"/>
    <property type="match status" value="1"/>
</dbReference>
<reference evidence="7" key="3">
    <citation type="submission" date="2025-09" db="UniProtKB">
        <authorList>
            <consortium name="Ensembl"/>
        </authorList>
    </citation>
    <scope>IDENTIFICATION</scope>
</reference>
<dbReference type="AlphaFoldDB" id="H2ZMW5"/>
<evidence type="ECO:0000256" key="1">
    <source>
        <dbReference type="ARBA" id="ARBA00000001"/>
    </source>
</evidence>
<dbReference type="EC" id="2.3.2.5" evidence="3"/>
<dbReference type="PANTHER" id="PTHR12283">
    <property type="entry name" value="GLUTAMINYL-PEPTIDE CYCLOTRANSFERASE"/>
    <property type="match status" value="1"/>
</dbReference>
<keyword evidence="8" id="KW-1185">Reference proteome</keyword>
<protein>
    <recommendedName>
        <fullName evidence="3">glutaminyl-peptide cyclotransferase</fullName>
        <ecNumber evidence="3">2.3.2.5</ecNumber>
    </recommendedName>
</protein>
<comment type="similarity">
    <text evidence="2">Belongs to the glutaminyl-peptide cyclotransferase family.</text>
</comment>
<dbReference type="GO" id="GO:0016603">
    <property type="term" value="F:glutaminyl-peptide cyclotransferase activity"/>
    <property type="evidence" value="ECO:0007669"/>
    <property type="project" value="UniProtKB-EC"/>
</dbReference>
<sequence length="115" mass="13613">MDTQFLNFHVTNTRWYQRLTNLELRMYHANLLTVDNIQHRNQVFNPRQLGQAFMIDDDHKYFAQAGVPILHLISYPFPSVWHTMGDNASVMNYQRTEVISRVIAAFVCEYLHLNV</sequence>
<dbReference type="Pfam" id="PF04389">
    <property type="entry name" value="Peptidase_M28"/>
    <property type="match status" value="1"/>
</dbReference>
<evidence type="ECO:0000256" key="5">
    <source>
        <dbReference type="ARBA" id="ARBA00023315"/>
    </source>
</evidence>
<evidence type="ECO:0000313" key="7">
    <source>
        <dbReference type="Ensembl" id="ENSCSAVP00000018931.1"/>
    </source>
</evidence>
<dbReference type="Ensembl" id="ENSCSAVT00000019138.1">
    <property type="protein sequence ID" value="ENSCSAVP00000018931.1"/>
    <property type="gene ID" value="ENSCSAVG00000011117.1"/>
</dbReference>
<dbReference type="InterPro" id="IPR040234">
    <property type="entry name" value="QC/QCL"/>
</dbReference>
<evidence type="ECO:0000256" key="2">
    <source>
        <dbReference type="ARBA" id="ARBA00006014"/>
    </source>
</evidence>
<dbReference type="HOGENOM" id="CLU_2108145_0_0_1"/>
<reference evidence="7" key="2">
    <citation type="submission" date="2025-08" db="UniProtKB">
        <authorList>
            <consortium name="Ensembl"/>
        </authorList>
    </citation>
    <scope>IDENTIFICATION</scope>
</reference>
<dbReference type="InterPro" id="IPR007484">
    <property type="entry name" value="Peptidase_M28"/>
</dbReference>
<evidence type="ECO:0000256" key="4">
    <source>
        <dbReference type="ARBA" id="ARBA00022679"/>
    </source>
</evidence>
<keyword evidence="4" id="KW-0808">Transferase</keyword>
<feature type="domain" description="Peptidase M28" evidence="6">
    <location>
        <begin position="6"/>
        <end position="107"/>
    </location>
</feature>
<dbReference type="eggNOG" id="KOG3946">
    <property type="taxonomic scope" value="Eukaryota"/>
</dbReference>
<dbReference type="GO" id="GO:0008270">
    <property type="term" value="F:zinc ion binding"/>
    <property type="evidence" value="ECO:0007669"/>
    <property type="project" value="TreeGrafter"/>
</dbReference>
<evidence type="ECO:0000313" key="8">
    <source>
        <dbReference type="Proteomes" id="UP000007875"/>
    </source>
</evidence>
<dbReference type="Gene3D" id="3.40.630.10">
    <property type="entry name" value="Zn peptidases"/>
    <property type="match status" value="1"/>
</dbReference>
<keyword evidence="5" id="KW-0012">Acyltransferase</keyword>
<evidence type="ECO:0000256" key="3">
    <source>
        <dbReference type="ARBA" id="ARBA00012012"/>
    </source>
</evidence>
<dbReference type="GeneTree" id="ENSGT00390000003107"/>
<proteinExistence type="inferred from homology"/>
<comment type="catalytic activity">
    <reaction evidence="1">
        <text>N-terminal L-glutaminyl-[peptide] = N-terminal 5-oxo-L-prolyl-[peptide] + NH4(+)</text>
        <dbReference type="Rhea" id="RHEA:23652"/>
        <dbReference type="Rhea" id="RHEA-COMP:11736"/>
        <dbReference type="Rhea" id="RHEA-COMP:11846"/>
        <dbReference type="ChEBI" id="CHEBI:28938"/>
        <dbReference type="ChEBI" id="CHEBI:64722"/>
        <dbReference type="ChEBI" id="CHEBI:87215"/>
        <dbReference type="EC" id="2.3.2.5"/>
    </reaction>
</comment>
<evidence type="ECO:0000259" key="6">
    <source>
        <dbReference type="Pfam" id="PF04389"/>
    </source>
</evidence>
<dbReference type="PANTHER" id="PTHR12283:SF6">
    <property type="entry name" value="GLUTAMINYL-PEPTIDE CYCLOTRANSFERASE-RELATED"/>
    <property type="match status" value="1"/>
</dbReference>
<accession>H2ZMW5</accession>
<reference evidence="8" key="1">
    <citation type="submission" date="2003-08" db="EMBL/GenBank/DDBJ databases">
        <authorList>
            <person name="Birren B."/>
            <person name="Nusbaum C."/>
            <person name="Abebe A."/>
            <person name="Abouelleil A."/>
            <person name="Adekoya E."/>
            <person name="Ait-zahra M."/>
            <person name="Allen N."/>
            <person name="Allen T."/>
            <person name="An P."/>
            <person name="Anderson M."/>
            <person name="Anderson S."/>
            <person name="Arachchi H."/>
            <person name="Armbruster J."/>
            <person name="Bachantsang P."/>
            <person name="Baldwin J."/>
            <person name="Barry A."/>
            <person name="Bayul T."/>
            <person name="Blitshsteyn B."/>
            <person name="Bloom T."/>
            <person name="Blye J."/>
            <person name="Boguslavskiy L."/>
            <person name="Borowsky M."/>
            <person name="Boukhgalter B."/>
            <person name="Brunache A."/>
            <person name="Butler J."/>
            <person name="Calixte N."/>
            <person name="Calvo S."/>
            <person name="Camarata J."/>
            <person name="Campo K."/>
            <person name="Chang J."/>
            <person name="Cheshatsang Y."/>
            <person name="Citroen M."/>
            <person name="Collymore A."/>
            <person name="Considine T."/>
            <person name="Cook A."/>
            <person name="Cooke P."/>
            <person name="Corum B."/>
            <person name="Cuomo C."/>
            <person name="David R."/>
            <person name="Dawoe T."/>
            <person name="Degray S."/>
            <person name="Dodge S."/>
            <person name="Dooley K."/>
            <person name="Dorje P."/>
            <person name="Dorjee K."/>
            <person name="Dorris L."/>
            <person name="Duffey N."/>
            <person name="Dupes A."/>
            <person name="Elkins T."/>
            <person name="Engels R."/>
            <person name="Erickson J."/>
            <person name="Farina A."/>
            <person name="Faro S."/>
            <person name="Ferreira P."/>
            <person name="Fischer H."/>
            <person name="Fitzgerald M."/>
            <person name="Foley K."/>
            <person name="Gage D."/>
            <person name="Galagan J."/>
            <person name="Gearin G."/>
            <person name="Gnerre S."/>
            <person name="Gnirke A."/>
            <person name="Goyette A."/>
            <person name="Graham J."/>
            <person name="Grandbois E."/>
            <person name="Gyaltsen K."/>
            <person name="Hafez N."/>
            <person name="Hagopian D."/>
            <person name="Hagos B."/>
            <person name="Hall J."/>
            <person name="Hatcher B."/>
            <person name="Heller A."/>
            <person name="Higgins H."/>
            <person name="Honan T."/>
            <person name="Horn A."/>
            <person name="Houde N."/>
            <person name="Hughes L."/>
            <person name="Hulme W."/>
            <person name="Husby E."/>
            <person name="Iliev I."/>
            <person name="Jaffe D."/>
            <person name="Jones C."/>
            <person name="Kamal M."/>
            <person name="Kamat A."/>
            <person name="Kamvysselis M."/>
            <person name="Karlsson E."/>
            <person name="Kells C."/>
            <person name="Kieu A."/>
            <person name="Kisner P."/>
            <person name="Kodira C."/>
            <person name="Kulbokas E."/>
            <person name="Labutti K."/>
            <person name="Lama D."/>
            <person name="Landers T."/>
            <person name="Leger J."/>
            <person name="Levine S."/>
            <person name="Lewis D."/>
            <person name="Lewis T."/>
            <person name="Lindblad-toh K."/>
            <person name="Liu X."/>
            <person name="Lokyitsang T."/>
            <person name="Lokyitsang Y."/>
            <person name="Lucien O."/>
            <person name="Lui A."/>
            <person name="Ma L.J."/>
            <person name="Mabbitt R."/>
            <person name="Macdonald J."/>
            <person name="Maclean C."/>
            <person name="Major J."/>
            <person name="Manning J."/>
            <person name="Marabella R."/>
            <person name="Maru K."/>
            <person name="Matthews C."/>
            <person name="Mauceli E."/>
            <person name="Mccarthy M."/>
            <person name="Mcdonough S."/>
            <person name="Mcghee T."/>
            <person name="Meldrim J."/>
            <person name="Meneus L."/>
            <person name="Mesirov J."/>
            <person name="Mihalev A."/>
            <person name="Mihova T."/>
            <person name="Mikkelsen T."/>
            <person name="Mlenga V."/>
            <person name="Moru K."/>
            <person name="Mozes J."/>
            <person name="Mulrain L."/>
            <person name="Munson G."/>
            <person name="Naylor J."/>
            <person name="Newes C."/>
            <person name="Nguyen C."/>
            <person name="Nguyen N."/>
            <person name="Nguyen T."/>
            <person name="Nicol R."/>
            <person name="Nielsen C."/>
            <person name="Nizzari M."/>
            <person name="Norbu C."/>
            <person name="Norbu N."/>
            <person name="O'donnell P."/>
            <person name="Okoawo O."/>
            <person name="O'leary S."/>
            <person name="Omotosho B."/>
            <person name="O'neill K."/>
            <person name="Osman S."/>
            <person name="Parker S."/>
            <person name="Perrin D."/>
            <person name="Phunkhang P."/>
            <person name="Piqani B."/>
            <person name="Purcell S."/>
            <person name="Rachupka T."/>
            <person name="Ramasamy U."/>
            <person name="Rameau R."/>
            <person name="Ray V."/>
            <person name="Raymond C."/>
            <person name="Retta R."/>
            <person name="Richardson S."/>
            <person name="Rise C."/>
            <person name="Rodriguez J."/>
            <person name="Rogers J."/>
            <person name="Rogov P."/>
            <person name="Rutman M."/>
            <person name="Schupbach R."/>
            <person name="Seaman C."/>
            <person name="Settipalli S."/>
            <person name="Sharpe T."/>
            <person name="Sheridan J."/>
            <person name="Sherpa N."/>
            <person name="Shi J."/>
            <person name="Smirnov S."/>
            <person name="Smith C."/>
            <person name="Sougnez C."/>
            <person name="Spencer B."/>
            <person name="Stalker J."/>
            <person name="Stange-thomann N."/>
            <person name="Stavropoulos S."/>
            <person name="Stetson K."/>
            <person name="Stone C."/>
            <person name="Stone S."/>
            <person name="Stubbs M."/>
            <person name="Talamas J."/>
            <person name="Tchuinga P."/>
            <person name="Tenzing P."/>
            <person name="Tesfaye S."/>
            <person name="Theodore J."/>
            <person name="Thoulutsang Y."/>
            <person name="Topham K."/>
            <person name="Towey S."/>
            <person name="Tsamla T."/>
            <person name="Tsomo N."/>
            <person name="Vallee D."/>
            <person name="Vassiliev H."/>
            <person name="Venkataraman V."/>
            <person name="Vinson J."/>
            <person name="Vo A."/>
            <person name="Wade C."/>
            <person name="Wang S."/>
            <person name="Wangchuk T."/>
            <person name="Wangdi T."/>
            <person name="Whittaker C."/>
            <person name="Wilkinson J."/>
            <person name="Wu Y."/>
            <person name="Wyman D."/>
            <person name="Yadav S."/>
            <person name="Yang S."/>
            <person name="Yang X."/>
            <person name="Yeager S."/>
            <person name="Yee E."/>
            <person name="Young G."/>
            <person name="Zainoun J."/>
            <person name="Zembeck L."/>
            <person name="Zimmer A."/>
            <person name="Zody M."/>
            <person name="Lander E."/>
        </authorList>
    </citation>
    <scope>NUCLEOTIDE SEQUENCE [LARGE SCALE GENOMIC DNA]</scope>
</reference>